<reference evidence="3" key="1">
    <citation type="journal article" date="2014" name="Proc. Natl. Acad. Sci. U.S.A.">
        <title>Extensive sampling of basidiomycete genomes demonstrates inadequacy of the white-rot/brown-rot paradigm for wood decay fungi.</title>
        <authorList>
            <person name="Riley R."/>
            <person name="Salamov A.A."/>
            <person name="Brown D.W."/>
            <person name="Nagy L.G."/>
            <person name="Floudas D."/>
            <person name="Held B.W."/>
            <person name="Levasseur A."/>
            <person name="Lombard V."/>
            <person name="Morin E."/>
            <person name="Otillar R."/>
            <person name="Lindquist E.A."/>
            <person name="Sun H."/>
            <person name="LaButti K.M."/>
            <person name="Schmutz J."/>
            <person name="Jabbour D."/>
            <person name="Luo H."/>
            <person name="Baker S.E."/>
            <person name="Pisabarro A.G."/>
            <person name="Walton J.D."/>
            <person name="Blanchette R.A."/>
            <person name="Henrissat B."/>
            <person name="Martin F."/>
            <person name="Cullen D."/>
            <person name="Hibbett D.S."/>
            <person name="Grigoriev I.V."/>
        </authorList>
    </citation>
    <scope>NUCLEOTIDE SEQUENCE [LARGE SCALE GENOMIC DNA]</scope>
    <source>
        <strain evidence="3">MUCL 33604</strain>
    </source>
</reference>
<proteinExistence type="predicted"/>
<organism evidence="2 3">
    <name type="scientific">Jaapia argillacea MUCL 33604</name>
    <dbReference type="NCBI Taxonomy" id="933084"/>
    <lineage>
        <taxon>Eukaryota</taxon>
        <taxon>Fungi</taxon>
        <taxon>Dikarya</taxon>
        <taxon>Basidiomycota</taxon>
        <taxon>Agaricomycotina</taxon>
        <taxon>Agaricomycetes</taxon>
        <taxon>Agaricomycetidae</taxon>
        <taxon>Jaapiales</taxon>
        <taxon>Jaapiaceae</taxon>
        <taxon>Jaapia</taxon>
    </lineage>
</organism>
<evidence type="ECO:0000313" key="2">
    <source>
        <dbReference type="EMBL" id="KDQ62094.1"/>
    </source>
</evidence>
<sequence length="319" mass="35351">MTVLLSARVVVIDSSIATRDQPPPPDKPMITIAKGIVFAIIVFTIFAVIFGHALCRRVFRRRRSVWVCPLRVVWVVFKPDLSSTPTRPLTTREVDPEVDPTAPLPLYSLGPQYEHAVNPPPQYTEIAKPLPTVAPPLGRGRACEMELNAFADPSIHRLAVTLTGYTFVHTPRLVVKFFSCIRLLPVEKTMIALAEGIVFSVIAFAVLAGVFGPAIFRRMTRSRRPVFQLGIFFIVLTPNVANTAIAREEHHGGHSTVSLPTYVPGPQYEHTAHPPPSYEELPKPLPAAAHPSGRMRVVEMGLDLIPGEREREERVAQMV</sequence>
<gene>
    <name evidence="2" type="ORF">JAAARDRAFT_189467</name>
</gene>
<dbReference type="Proteomes" id="UP000027265">
    <property type="component" value="Unassembled WGS sequence"/>
</dbReference>
<keyword evidence="3" id="KW-1185">Reference proteome</keyword>
<dbReference type="HOGENOM" id="CLU_871729_0_0_1"/>
<accession>A0A067Q541</accession>
<dbReference type="AlphaFoldDB" id="A0A067Q541"/>
<keyword evidence="1" id="KW-1133">Transmembrane helix</keyword>
<evidence type="ECO:0000313" key="3">
    <source>
        <dbReference type="Proteomes" id="UP000027265"/>
    </source>
</evidence>
<evidence type="ECO:0000256" key="1">
    <source>
        <dbReference type="SAM" id="Phobius"/>
    </source>
</evidence>
<protein>
    <submittedName>
        <fullName evidence="2">Uncharacterized protein</fullName>
    </submittedName>
</protein>
<keyword evidence="1" id="KW-0812">Transmembrane</keyword>
<dbReference type="EMBL" id="KL197711">
    <property type="protein sequence ID" value="KDQ62094.1"/>
    <property type="molecule type" value="Genomic_DNA"/>
</dbReference>
<keyword evidence="1" id="KW-0472">Membrane</keyword>
<dbReference type="InParanoid" id="A0A067Q541"/>
<feature type="transmembrane region" description="Helical" evidence="1">
    <location>
        <begin position="35"/>
        <end position="55"/>
    </location>
</feature>
<feature type="transmembrane region" description="Helical" evidence="1">
    <location>
        <begin position="191"/>
        <end position="214"/>
    </location>
</feature>
<name>A0A067Q541_9AGAM</name>